<dbReference type="InterPro" id="IPR014993">
    <property type="entry name" value="DUF1841"/>
</dbReference>
<dbReference type="EMBL" id="UOFI01000103">
    <property type="protein sequence ID" value="VAW67640.1"/>
    <property type="molecule type" value="Genomic_DNA"/>
</dbReference>
<evidence type="ECO:0000313" key="1">
    <source>
        <dbReference type="EMBL" id="VAW67640.1"/>
    </source>
</evidence>
<protein>
    <submittedName>
        <fullName evidence="1">Uncharacterized protein</fullName>
    </submittedName>
</protein>
<organism evidence="1">
    <name type="scientific">hydrothermal vent metagenome</name>
    <dbReference type="NCBI Taxonomy" id="652676"/>
    <lineage>
        <taxon>unclassified sequences</taxon>
        <taxon>metagenomes</taxon>
        <taxon>ecological metagenomes</taxon>
    </lineage>
</organism>
<name>A0A3B0XSG9_9ZZZZ</name>
<reference evidence="1" key="1">
    <citation type="submission" date="2018-06" db="EMBL/GenBank/DDBJ databases">
        <authorList>
            <person name="Zhirakovskaya E."/>
        </authorList>
    </citation>
    <scope>NUCLEOTIDE SEQUENCE</scope>
</reference>
<dbReference type="Pfam" id="PF08897">
    <property type="entry name" value="DUF1841"/>
    <property type="match status" value="1"/>
</dbReference>
<feature type="non-terminal residue" evidence="1">
    <location>
        <position position="1"/>
    </location>
</feature>
<dbReference type="AlphaFoldDB" id="A0A3B0XSG9"/>
<gene>
    <name evidence="1" type="ORF">MNBD_GAMMA09-172</name>
</gene>
<accession>A0A3B0XSG9</accession>
<proteinExistence type="predicted"/>
<sequence length="48" mass="5519">LCLRYGGPHDAEHEMMECLGEALWLAQRNQTTPDEAAYLECLKKLLEK</sequence>